<dbReference type="Proteomes" id="UP000223968">
    <property type="component" value="Unassembled WGS sequence"/>
</dbReference>
<keyword evidence="11" id="KW-1185">Reference proteome</keyword>
<evidence type="ECO:0000256" key="2">
    <source>
        <dbReference type="ARBA" id="ARBA00008072"/>
    </source>
</evidence>
<keyword evidence="7" id="KW-0472">Membrane</keyword>
<evidence type="ECO:0000256" key="3">
    <source>
        <dbReference type="ARBA" id="ARBA00022723"/>
    </source>
</evidence>
<dbReference type="PANTHER" id="PTHR42813:SF4">
    <property type="entry name" value="NADP-DEPENDENT ISOPROPANOL DEHYDROGENASE"/>
    <property type="match status" value="1"/>
</dbReference>
<dbReference type="InterPro" id="IPR036291">
    <property type="entry name" value="NAD(P)-bd_dom_sf"/>
</dbReference>
<keyword evidence="5" id="KW-0560">Oxidoreductase</keyword>
<dbReference type="Pfam" id="PF08240">
    <property type="entry name" value="ADH_N"/>
    <property type="match status" value="1"/>
</dbReference>
<name>A0A2B7WGH5_9EURO</name>
<dbReference type="InterPro" id="IPR013154">
    <property type="entry name" value="ADH-like_N"/>
</dbReference>
<keyword evidence="3 6" id="KW-0479">Metal-binding</keyword>
<evidence type="ECO:0008006" key="12">
    <source>
        <dbReference type="Google" id="ProtNLM"/>
    </source>
</evidence>
<dbReference type="InterPro" id="IPR002328">
    <property type="entry name" value="ADH_Zn_CS"/>
</dbReference>
<dbReference type="InterPro" id="IPR013149">
    <property type="entry name" value="ADH-like_C"/>
</dbReference>
<dbReference type="AlphaFoldDB" id="A0A2B7WGH5"/>
<keyword evidence="7" id="KW-0812">Transmembrane</keyword>
<dbReference type="GO" id="GO:0008270">
    <property type="term" value="F:zinc ion binding"/>
    <property type="evidence" value="ECO:0007669"/>
    <property type="project" value="InterPro"/>
</dbReference>
<dbReference type="Pfam" id="PF00107">
    <property type="entry name" value="ADH_zinc_N"/>
    <property type="match status" value="1"/>
</dbReference>
<comment type="cofactor">
    <cofactor evidence="1 6">
        <name>Zn(2+)</name>
        <dbReference type="ChEBI" id="CHEBI:29105"/>
    </cofactor>
</comment>
<evidence type="ECO:0000256" key="7">
    <source>
        <dbReference type="SAM" id="Phobius"/>
    </source>
</evidence>
<dbReference type="OrthoDB" id="442947at2759"/>
<dbReference type="GO" id="GO:0016491">
    <property type="term" value="F:oxidoreductase activity"/>
    <property type="evidence" value="ECO:0007669"/>
    <property type="project" value="UniProtKB-KW"/>
</dbReference>
<comment type="similarity">
    <text evidence="2 6">Belongs to the zinc-containing alcohol dehydrogenase family.</text>
</comment>
<dbReference type="SUPFAM" id="SSF51735">
    <property type="entry name" value="NAD(P)-binding Rossmann-fold domains"/>
    <property type="match status" value="1"/>
</dbReference>
<evidence type="ECO:0000256" key="5">
    <source>
        <dbReference type="ARBA" id="ARBA00023002"/>
    </source>
</evidence>
<dbReference type="InterPro" id="IPR011032">
    <property type="entry name" value="GroES-like_sf"/>
</dbReference>
<dbReference type="CDD" id="cd08286">
    <property type="entry name" value="FDH_like_ADH2"/>
    <property type="match status" value="1"/>
</dbReference>
<evidence type="ECO:0000256" key="4">
    <source>
        <dbReference type="ARBA" id="ARBA00022833"/>
    </source>
</evidence>
<organism evidence="10 11">
    <name type="scientific">Helicocarpus griseus UAMH5409</name>
    <dbReference type="NCBI Taxonomy" id="1447875"/>
    <lineage>
        <taxon>Eukaryota</taxon>
        <taxon>Fungi</taxon>
        <taxon>Dikarya</taxon>
        <taxon>Ascomycota</taxon>
        <taxon>Pezizomycotina</taxon>
        <taxon>Eurotiomycetes</taxon>
        <taxon>Eurotiomycetidae</taxon>
        <taxon>Onygenales</taxon>
        <taxon>Ajellomycetaceae</taxon>
        <taxon>Helicocarpus</taxon>
    </lineage>
</organism>
<dbReference type="Gene3D" id="3.40.50.720">
    <property type="entry name" value="NAD(P)-binding Rossmann-like Domain"/>
    <property type="match status" value="1"/>
</dbReference>
<proteinExistence type="inferred from homology"/>
<evidence type="ECO:0000256" key="1">
    <source>
        <dbReference type="ARBA" id="ARBA00001947"/>
    </source>
</evidence>
<feature type="domain" description="Alcohol dehydrogenase-like N-terminal" evidence="9">
    <location>
        <begin position="25"/>
        <end position="139"/>
    </location>
</feature>
<accession>A0A2B7WGH5</accession>
<keyword evidence="7" id="KW-1133">Transmembrane helix</keyword>
<dbReference type="PROSITE" id="PS00059">
    <property type="entry name" value="ADH_ZINC"/>
    <property type="match status" value="1"/>
</dbReference>
<protein>
    <recommendedName>
        <fullName evidence="12">Enoyl reductase (ER) domain-containing protein</fullName>
    </recommendedName>
</protein>
<gene>
    <name evidence="10" type="ORF">AJ79_08874</name>
</gene>
<feature type="transmembrane region" description="Helical" evidence="7">
    <location>
        <begin position="174"/>
        <end position="193"/>
    </location>
</feature>
<dbReference type="Gene3D" id="3.90.180.10">
    <property type="entry name" value="Medium-chain alcohol dehydrogenases, catalytic domain"/>
    <property type="match status" value="1"/>
</dbReference>
<dbReference type="PANTHER" id="PTHR42813">
    <property type="entry name" value="ZINC-TYPE ALCOHOL DEHYDROGENASE-LIKE"/>
    <property type="match status" value="1"/>
</dbReference>
<evidence type="ECO:0000313" key="11">
    <source>
        <dbReference type="Proteomes" id="UP000223968"/>
    </source>
</evidence>
<dbReference type="EMBL" id="PDNB01000225">
    <property type="protein sequence ID" value="PGG98433.1"/>
    <property type="molecule type" value="Genomic_DNA"/>
</dbReference>
<dbReference type="SUPFAM" id="SSF50129">
    <property type="entry name" value="GroES-like"/>
    <property type="match status" value="1"/>
</dbReference>
<evidence type="ECO:0000259" key="9">
    <source>
        <dbReference type="Pfam" id="PF08240"/>
    </source>
</evidence>
<evidence type="ECO:0000259" key="8">
    <source>
        <dbReference type="Pfam" id="PF00107"/>
    </source>
</evidence>
<dbReference type="STRING" id="1447875.A0A2B7WGH5"/>
<sequence>MKALIYKDKNTVTLTDRPLPTLQSPTDAIIKLSHTAICGTDLHIIKGDVATATPGRVLGHEGVGVIHELGASAESEGRLSKGDTVLISCITACGACPFCRKEMSSHCVSGGWILGNTIDGTQAEYVRIPHAASSLYKLPPGKVSLRDAVMLSDALPTGLECGTMNGKVAPGSTVVIIGAGAVGMSVMLTSMLYSPALLVVVDLDETRLAMARELGAHETVNSGGDKGQVVERLMKMTDGLGFDAVVEAVGIPGTFELCQELVAAGGVVANVGVHGTKVDLHLERLWDRNISITTRLVDATTTPMLLKLFQAGRLDMSKLTTHREYPLQILHSCFPYLRLDCYPI</sequence>
<comment type="caution">
    <text evidence="10">The sequence shown here is derived from an EMBL/GenBank/DDBJ whole genome shotgun (WGS) entry which is preliminary data.</text>
</comment>
<reference evidence="10 11" key="1">
    <citation type="submission" date="2017-10" db="EMBL/GenBank/DDBJ databases">
        <title>Comparative genomics in systemic dimorphic fungi from Ajellomycetaceae.</title>
        <authorList>
            <person name="Munoz J.F."/>
            <person name="Mcewen J.G."/>
            <person name="Clay O.K."/>
            <person name="Cuomo C.A."/>
        </authorList>
    </citation>
    <scope>NUCLEOTIDE SEQUENCE [LARGE SCALE GENOMIC DNA]</scope>
    <source>
        <strain evidence="10 11">UAMH5409</strain>
    </source>
</reference>
<evidence type="ECO:0000256" key="6">
    <source>
        <dbReference type="RuleBase" id="RU361277"/>
    </source>
</evidence>
<keyword evidence="4 6" id="KW-0862">Zinc</keyword>
<feature type="domain" description="Alcohol dehydrogenase-like C-terminal" evidence="8">
    <location>
        <begin position="198"/>
        <end position="305"/>
    </location>
</feature>
<evidence type="ECO:0000313" key="10">
    <source>
        <dbReference type="EMBL" id="PGG98433.1"/>
    </source>
</evidence>